<reference evidence="5 6" key="2">
    <citation type="submission" date="2014-08" db="EMBL/GenBank/DDBJ databases">
        <authorList>
            <person name="Moulin Lionel"/>
        </authorList>
    </citation>
    <scope>NUCLEOTIDE SEQUENCE [LARGE SCALE GENOMIC DNA]</scope>
</reference>
<dbReference type="Proteomes" id="UP000046373">
    <property type="component" value="Unassembled WGS sequence"/>
</dbReference>
<dbReference type="GO" id="GO:0006355">
    <property type="term" value="P:regulation of DNA-templated transcription"/>
    <property type="evidence" value="ECO:0007669"/>
    <property type="project" value="InterPro"/>
</dbReference>
<evidence type="ECO:0000313" key="4">
    <source>
        <dbReference type="Proteomes" id="UP000045285"/>
    </source>
</evidence>
<evidence type="ECO:0000313" key="5">
    <source>
        <dbReference type="Proteomes" id="UP000046122"/>
    </source>
</evidence>
<reference evidence="4" key="1">
    <citation type="submission" date="2014-08" db="EMBL/GenBank/DDBJ databases">
        <authorList>
            <person name="Moulin L."/>
        </authorList>
    </citation>
    <scope>NUCLEOTIDE SEQUENCE [LARGE SCALE GENOMIC DNA]</scope>
</reference>
<dbReference type="EMBL" id="CCNB01000045">
    <property type="protein sequence ID" value="CDX46351.1"/>
    <property type="molecule type" value="Genomic_DNA"/>
</dbReference>
<dbReference type="InterPro" id="IPR010985">
    <property type="entry name" value="Ribbon_hlx_hlx"/>
</dbReference>
<organism evidence="1 4">
    <name type="scientific">Mesorhizobium plurifarium</name>
    <dbReference type="NCBI Taxonomy" id="69974"/>
    <lineage>
        <taxon>Bacteria</taxon>
        <taxon>Pseudomonadati</taxon>
        <taxon>Pseudomonadota</taxon>
        <taxon>Alphaproteobacteria</taxon>
        <taxon>Hyphomicrobiales</taxon>
        <taxon>Phyllobacteriaceae</taxon>
        <taxon>Mesorhizobium</taxon>
    </lineage>
</organism>
<proteinExistence type="predicted"/>
<dbReference type="EMBL" id="CCMZ01000076">
    <property type="protein sequence ID" value="CDX29136.1"/>
    <property type="molecule type" value="Genomic_DNA"/>
</dbReference>
<protein>
    <submittedName>
        <fullName evidence="1">Transcriptional regulator, CopG family</fullName>
    </submittedName>
</protein>
<name>A0A090EKH9_MESPL</name>
<dbReference type="AlphaFoldDB" id="A0A090EKH9"/>
<dbReference type="EMBL" id="CCNE01000014">
    <property type="protein sequence ID" value="CDX55729.1"/>
    <property type="molecule type" value="Genomic_DNA"/>
</dbReference>
<evidence type="ECO:0000313" key="1">
    <source>
        <dbReference type="EMBL" id="CDX29136.1"/>
    </source>
</evidence>
<evidence type="ECO:0000313" key="6">
    <source>
        <dbReference type="Proteomes" id="UP000046373"/>
    </source>
</evidence>
<keyword evidence="4" id="KW-1185">Reference proteome</keyword>
<gene>
    <name evidence="1" type="ORF">MPL3356_90220</name>
    <name evidence="3" type="ORF">MPL3365_210012</name>
    <name evidence="2" type="ORF">MPLDJ20_80334</name>
</gene>
<dbReference type="CDD" id="cd22233">
    <property type="entry name" value="RHH_CopAso-like"/>
    <property type="match status" value="1"/>
</dbReference>
<dbReference type="SUPFAM" id="SSF47598">
    <property type="entry name" value="Ribbon-helix-helix"/>
    <property type="match status" value="1"/>
</dbReference>
<sequence>MTASTTMTIRVSSETKQKLERIAADTRRSKSFLAAEAVSDYVDRELEIIEGIKRGLADAKADRLVSHDEAMLELDAIIEAAEVKRAGKA</sequence>
<dbReference type="STRING" id="69974.MPLDJ20_80334"/>
<accession>A0A090EKH9</accession>
<evidence type="ECO:0000313" key="3">
    <source>
        <dbReference type="EMBL" id="CDX55729.1"/>
    </source>
</evidence>
<evidence type="ECO:0000313" key="2">
    <source>
        <dbReference type="EMBL" id="CDX46351.1"/>
    </source>
</evidence>
<dbReference type="Proteomes" id="UP000045285">
    <property type="component" value="Unassembled WGS sequence"/>
</dbReference>
<dbReference type="Proteomes" id="UP000046122">
    <property type="component" value="Unassembled WGS sequence"/>
</dbReference>